<protein>
    <submittedName>
        <fullName evidence="4">16S rRNA methyltransferase</fullName>
    </submittedName>
</protein>
<dbReference type="RefSeq" id="WP_054639961.1">
    <property type="nucleotide sequence ID" value="NZ_BBAL01000018.1"/>
</dbReference>
<dbReference type="InterPro" id="IPR007848">
    <property type="entry name" value="Small_mtfrase_dom"/>
</dbReference>
<evidence type="ECO:0000259" key="3">
    <source>
        <dbReference type="Pfam" id="PF05175"/>
    </source>
</evidence>
<evidence type="ECO:0000313" key="4">
    <source>
        <dbReference type="EMBL" id="PCR99061.1"/>
    </source>
</evidence>
<keyword evidence="1 4" id="KW-0489">Methyltransferase</keyword>
<comment type="caution">
    <text evidence="4">The sequence shown here is derived from an EMBL/GenBank/DDBJ whole genome shotgun (WGS) entry which is preliminary data.</text>
</comment>
<proteinExistence type="predicted"/>
<keyword evidence="2 4" id="KW-0808">Transferase</keyword>
<dbReference type="PANTHER" id="PTHR47816:SF4">
    <property type="entry name" value="RIBOSOMAL RNA SMALL SUBUNIT METHYLTRANSFERASE C"/>
    <property type="match status" value="1"/>
</dbReference>
<dbReference type="InterPro" id="IPR046977">
    <property type="entry name" value="RsmC/RlmG"/>
</dbReference>
<feature type="domain" description="Methyltransferase small" evidence="3">
    <location>
        <begin position="29"/>
        <end position="195"/>
    </location>
</feature>
<keyword evidence="5" id="KW-1185">Reference proteome</keyword>
<dbReference type="GO" id="GO:0008757">
    <property type="term" value="F:S-adenosylmethionine-dependent methyltransferase activity"/>
    <property type="evidence" value="ECO:0007669"/>
    <property type="project" value="InterPro"/>
</dbReference>
<dbReference type="Proteomes" id="UP000218181">
    <property type="component" value="Unassembled WGS sequence"/>
</dbReference>
<evidence type="ECO:0000313" key="5">
    <source>
        <dbReference type="Proteomes" id="UP000218181"/>
    </source>
</evidence>
<dbReference type="Pfam" id="PF05175">
    <property type="entry name" value="MTS"/>
    <property type="match status" value="1"/>
</dbReference>
<dbReference type="CDD" id="cd02440">
    <property type="entry name" value="AdoMet_MTases"/>
    <property type="match status" value="1"/>
</dbReference>
<dbReference type="GO" id="GO:0032259">
    <property type="term" value="P:methylation"/>
    <property type="evidence" value="ECO:0007669"/>
    <property type="project" value="UniProtKB-KW"/>
</dbReference>
<dbReference type="AlphaFoldDB" id="A0A2A5RIS9"/>
<dbReference type="SUPFAM" id="SSF53335">
    <property type="entry name" value="S-adenosyl-L-methionine-dependent methyltransferases"/>
    <property type="match status" value="1"/>
</dbReference>
<dbReference type="InterPro" id="IPR029063">
    <property type="entry name" value="SAM-dependent_MTases_sf"/>
</dbReference>
<dbReference type="Gene3D" id="3.40.50.150">
    <property type="entry name" value="Vaccinia Virus protein VP39"/>
    <property type="match status" value="1"/>
</dbReference>
<gene>
    <name evidence="4" type="ORF">RT41_GL000505</name>
</gene>
<accession>A0A2A5RIS9</accession>
<organism evidence="4 5">
    <name type="scientific">Lactococcus fujiensis JCM 16395</name>
    <dbReference type="NCBI Taxonomy" id="1291764"/>
    <lineage>
        <taxon>Bacteria</taxon>
        <taxon>Bacillati</taxon>
        <taxon>Bacillota</taxon>
        <taxon>Bacilli</taxon>
        <taxon>Lactobacillales</taxon>
        <taxon>Streptococcaceae</taxon>
        <taxon>Lactococcus</taxon>
    </lineage>
</organism>
<dbReference type="OrthoDB" id="9764961at2"/>
<reference evidence="4 5" key="1">
    <citation type="submission" date="2014-12" db="EMBL/GenBank/DDBJ databases">
        <title>Draft genome sequences of 10 type strains of Lactococcus.</title>
        <authorList>
            <person name="Sun Z."/>
            <person name="Zhong Z."/>
            <person name="Liu W."/>
            <person name="Zhang W."/>
            <person name="Zhang H."/>
        </authorList>
    </citation>
    <scope>NUCLEOTIDE SEQUENCE [LARGE SCALE GENOMIC DNA]</scope>
    <source>
        <strain evidence="4 5">JCM 16395</strain>
    </source>
</reference>
<sequence>MVNTNMYYEDNRDLRHDLKQIKVALLGINMTFQSDAGVFSKSAIDFGSKVLLENFVPEQAKSLLDVGCGYGTLGLTLAKKYDMKVTLVDVNSRALDLSKTNAQANGISTDDIYLSNCYENVHEKFDAIISNPPIRAGKEVVHKILSGAIDHLNKEGHLTVVIQKKQGAPSAAKKMQEVFGNCQIIKKDKGYYVLRSYKQ</sequence>
<dbReference type="EMBL" id="JXJU01000013">
    <property type="protein sequence ID" value="PCR99061.1"/>
    <property type="molecule type" value="Genomic_DNA"/>
</dbReference>
<name>A0A2A5RIS9_9LACT</name>
<evidence type="ECO:0000256" key="1">
    <source>
        <dbReference type="ARBA" id="ARBA00022603"/>
    </source>
</evidence>
<dbReference type="STRING" id="1291764.GCA_001311235_03030"/>
<evidence type="ECO:0000256" key="2">
    <source>
        <dbReference type="ARBA" id="ARBA00022679"/>
    </source>
</evidence>
<dbReference type="PANTHER" id="PTHR47816">
    <property type="entry name" value="RIBOSOMAL RNA SMALL SUBUNIT METHYLTRANSFERASE C"/>
    <property type="match status" value="1"/>
</dbReference>